<name>A0AAN9Y314_9HEMI</name>
<dbReference type="EMBL" id="JBBCAQ010000033">
    <property type="protein sequence ID" value="KAK7582416.1"/>
    <property type="molecule type" value="Genomic_DNA"/>
</dbReference>
<keyword evidence="3" id="KW-1185">Reference proteome</keyword>
<protein>
    <submittedName>
        <fullName evidence="2">Uncharacterized protein</fullName>
    </submittedName>
</protein>
<gene>
    <name evidence="2" type="ORF">V9T40_013861</name>
</gene>
<organism evidence="2 3">
    <name type="scientific">Parthenolecanium corni</name>
    <dbReference type="NCBI Taxonomy" id="536013"/>
    <lineage>
        <taxon>Eukaryota</taxon>
        <taxon>Metazoa</taxon>
        <taxon>Ecdysozoa</taxon>
        <taxon>Arthropoda</taxon>
        <taxon>Hexapoda</taxon>
        <taxon>Insecta</taxon>
        <taxon>Pterygota</taxon>
        <taxon>Neoptera</taxon>
        <taxon>Paraneoptera</taxon>
        <taxon>Hemiptera</taxon>
        <taxon>Sternorrhyncha</taxon>
        <taxon>Coccoidea</taxon>
        <taxon>Coccidae</taxon>
        <taxon>Parthenolecanium</taxon>
    </lineage>
</organism>
<comment type="caution">
    <text evidence="2">The sequence shown here is derived from an EMBL/GenBank/DDBJ whole genome shotgun (WGS) entry which is preliminary data.</text>
</comment>
<reference evidence="2 3" key="1">
    <citation type="submission" date="2024-03" db="EMBL/GenBank/DDBJ databases">
        <title>Adaptation during the transition from Ophiocordyceps entomopathogen to insect associate is accompanied by gene loss and intensified selection.</title>
        <authorList>
            <person name="Ward C.M."/>
            <person name="Onetto C.A."/>
            <person name="Borneman A.R."/>
        </authorList>
    </citation>
    <scope>NUCLEOTIDE SEQUENCE [LARGE SCALE GENOMIC DNA]</scope>
    <source>
        <strain evidence="2">AWRI1</strain>
        <tissue evidence="2">Single Adult Female</tissue>
    </source>
</reference>
<evidence type="ECO:0000313" key="2">
    <source>
        <dbReference type="EMBL" id="KAK7582416.1"/>
    </source>
</evidence>
<feature type="region of interest" description="Disordered" evidence="1">
    <location>
        <begin position="83"/>
        <end position="104"/>
    </location>
</feature>
<evidence type="ECO:0000313" key="3">
    <source>
        <dbReference type="Proteomes" id="UP001367676"/>
    </source>
</evidence>
<sequence>MDNGELASCESPRNVAESKDDVLREVIIAGKRKFMESPSGASGGGSDDVDVGAISPRKLQMAHHHNNNDVSFVLIHQDGQSINEDLQNNNSNNTNNNDEVGLIL</sequence>
<dbReference type="Proteomes" id="UP001367676">
    <property type="component" value="Unassembled WGS sequence"/>
</dbReference>
<evidence type="ECO:0000256" key="1">
    <source>
        <dbReference type="SAM" id="MobiDB-lite"/>
    </source>
</evidence>
<accession>A0AAN9Y314</accession>
<feature type="compositionally biased region" description="Low complexity" evidence="1">
    <location>
        <begin position="88"/>
        <end position="97"/>
    </location>
</feature>
<proteinExistence type="predicted"/>
<dbReference type="AlphaFoldDB" id="A0AAN9Y314"/>